<sequence>MIERLAERYADSVPDYNLVKYDYVAFPLFKVLLSVTVQQRKDIGVIEEFVLKLLDAEVSHVEDMARCLGLDKSLINEALVNLVANDLVYLITGKYKMSDKGRESLRLSKMLEPEEMIYTFLLDGLTGEYLPERVTMKAKDVKQNNLHSVLKAIDEPKVEDVNFQELSRLIKRQQKEMMMDGAYGDLISINSIHKCYTEYKKRNMLVFTHKDNPEIIDIKIYEGFDRVAEYEPIIMRMENEGIRQIPTDKVLQLDGNSSQLPTIVPKEVLESARENKKKITHFKNLEESLTQRIGDQESRLEEDVYSSSEDKISATQEIKELKKQLGELRKQQASNNQLLETYNHRPLLEQSLKEAKSFVVIVSPWIRFGAFDNDLQNLIKSALRRNVRIVIGYGISEDDAENDKAEKILKEIQQQKGIGKNLTLIKLGNTHEKVLLVDGRYVVITSFNWLSFKGDPKRGFRQETGIYTEDEGTINSTIESLQHRMGIDIRQYLTGSQSVVNN</sequence>
<dbReference type="GO" id="GO:0006793">
    <property type="term" value="P:phosphorus metabolic process"/>
    <property type="evidence" value="ECO:0007669"/>
    <property type="project" value="UniProtKB-ARBA"/>
</dbReference>
<reference evidence="3 4" key="1">
    <citation type="submission" date="2019-04" db="EMBL/GenBank/DDBJ databases">
        <title>Cohnella sp. nov. isolated from preserved vegetables.</title>
        <authorList>
            <person name="Lin S.-Y."/>
            <person name="Hung M.-H."/>
            <person name="Young C.-C."/>
        </authorList>
    </citation>
    <scope>NUCLEOTIDE SEQUENCE [LARGE SCALE GENOMIC DNA]</scope>
    <source>
        <strain evidence="3 4">CC-MHH1044</strain>
    </source>
</reference>
<dbReference type="EMBL" id="SSOB01000072">
    <property type="protein sequence ID" value="THF72738.1"/>
    <property type="molecule type" value="Genomic_DNA"/>
</dbReference>
<dbReference type="GO" id="GO:0003824">
    <property type="term" value="F:catalytic activity"/>
    <property type="evidence" value="ECO:0007669"/>
    <property type="project" value="InterPro"/>
</dbReference>
<feature type="coiled-coil region" evidence="1">
    <location>
        <begin position="311"/>
        <end position="338"/>
    </location>
</feature>
<organism evidence="3 4">
    <name type="scientific">Cohnella fermenti</name>
    <dbReference type="NCBI Taxonomy" id="2565925"/>
    <lineage>
        <taxon>Bacteria</taxon>
        <taxon>Bacillati</taxon>
        <taxon>Bacillota</taxon>
        <taxon>Bacilli</taxon>
        <taxon>Bacillales</taxon>
        <taxon>Paenibacillaceae</taxon>
        <taxon>Cohnella</taxon>
    </lineage>
</organism>
<evidence type="ECO:0000259" key="2">
    <source>
        <dbReference type="PROSITE" id="PS50035"/>
    </source>
</evidence>
<dbReference type="OrthoDB" id="1892000at2"/>
<dbReference type="Gene3D" id="3.30.870.10">
    <property type="entry name" value="Endonuclease Chain A"/>
    <property type="match status" value="1"/>
</dbReference>
<protein>
    <recommendedName>
        <fullName evidence="2">PLD phosphodiesterase domain-containing protein</fullName>
    </recommendedName>
</protein>
<evidence type="ECO:0000256" key="1">
    <source>
        <dbReference type="SAM" id="Coils"/>
    </source>
</evidence>
<dbReference type="SUPFAM" id="SSF56024">
    <property type="entry name" value="Phospholipase D/nuclease"/>
    <property type="match status" value="1"/>
</dbReference>
<comment type="caution">
    <text evidence="3">The sequence shown here is derived from an EMBL/GenBank/DDBJ whole genome shotgun (WGS) entry which is preliminary data.</text>
</comment>
<name>A0A4S4BG95_9BACL</name>
<dbReference type="PROSITE" id="PS50035">
    <property type="entry name" value="PLD"/>
    <property type="match status" value="1"/>
</dbReference>
<keyword evidence="1" id="KW-0175">Coiled coil</keyword>
<dbReference type="InterPro" id="IPR001736">
    <property type="entry name" value="PLipase_D/transphosphatidylase"/>
</dbReference>
<dbReference type="AlphaFoldDB" id="A0A4S4BG95"/>
<accession>A0A4S4BG95</accession>
<feature type="domain" description="PLD phosphodiesterase" evidence="2">
    <location>
        <begin position="426"/>
        <end position="453"/>
    </location>
</feature>
<evidence type="ECO:0000313" key="4">
    <source>
        <dbReference type="Proteomes" id="UP000310636"/>
    </source>
</evidence>
<dbReference type="InterPro" id="IPR025202">
    <property type="entry name" value="PLD-like_dom"/>
</dbReference>
<keyword evidence="4" id="KW-1185">Reference proteome</keyword>
<dbReference type="Pfam" id="PF13091">
    <property type="entry name" value="PLDc_2"/>
    <property type="match status" value="1"/>
</dbReference>
<dbReference type="Proteomes" id="UP000310636">
    <property type="component" value="Unassembled WGS sequence"/>
</dbReference>
<dbReference type="RefSeq" id="WP_136373929.1">
    <property type="nucleotide sequence ID" value="NZ_SSOB01000072.1"/>
</dbReference>
<gene>
    <name evidence="3" type="ORF">E6C55_32140</name>
</gene>
<evidence type="ECO:0000313" key="3">
    <source>
        <dbReference type="EMBL" id="THF72738.1"/>
    </source>
</evidence>
<proteinExistence type="predicted"/>